<proteinExistence type="predicted"/>
<evidence type="ECO:0000313" key="1">
    <source>
        <dbReference type="EMBL" id="KPL54428.1"/>
    </source>
</evidence>
<reference evidence="1 2" key="2">
    <citation type="submission" date="2015-10" db="EMBL/GenBank/DDBJ databases">
        <title>Draft Genome Sequence of Prosthecomicrobium hirschii ATCC 27832.</title>
        <authorList>
            <person name="Daniel J."/>
            <person name="Givan S.A."/>
            <person name="Brun Y.V."/>
            <person name="Brown P.J."/>
        </authorList>
    </citation>
    <scope>NUCLEOTIDE SEQUENCE [LARGE SCALE GENOMIC DNA]</scope>
    <source>
        <strain evidence="1 2">16</strain>
    </source>
</reference>
<evidence type="ECO:0008006" key="3">
    <source>
        <dbReference type="Google" id="ProtNLM"/>
    </source>
</evidence>
<gene>
    <name evidence="1" type="ORF">ABB55_21240</name>
</gene>
<evidence type="ECO:0000313" key="2">
    <source>
        <dbReference type="Proteomes" id="UP000048984"/>
    </source>
</evidence>
<dbReference type="AlphaFoldDB" id="A0A0P6W5F3"/>
<reference evidence="1 2" key="1">
    <citation type="submission" date="2015-09" db="EMBL/GenBank/DDBJ databases">
        <authorList>
            <person name="Jackson K.R."/>
            <person name="Lunt B.L."/>
            <person name="Fisher J.N.B."/>
            <person name="Gardner A.V."/>
            <person name="Bailey M.E."/>
            <person name="Deus L.M."/>
            <person name="Earl A.S."/>
            <person name="Gibby P.D."/>
            <person name="Hartmann K.A."/>
            <person name="Liu J.E."/>
            <person name="Manci A.M."/>
            <person name="Nielsen D.A."/>
            <person name="Solomon M.B."/>
            <person name="Breakwell D.P."/>
            <person name="Burnett S.H."/>
            <person name="Grose J.H."/>
        </authorList>
    </citation>
    <scope>NUCLEOTIDE SEQUENCE [LARGE SCALE GENOMIC DNA]</scope>
    <source>
        <strain evidence="1 2">16</strain>
    </source>
</reference>
<organism evidence="1 2">
    <name type="scientific">Prosthecodimorpha hirschii</name>
    <dbReference type="NCBI Taxonomy" id="665126"/>
    <lineage>
        <taxon>Bacteria</taxon>
        <taxon>Pseudomonadati</taxon>
        <taxon>Pseudomonadota</taxon>
        <taxon>Alphaproteobacteria</taxon>
        <taxon>Hyphomicrobiales</taxon>
        <taxon>Ancalomicrobiaceae</taxon>
        <taxon>Prosthecodimorpha</taxon>
    </lineage>
</organism>
<dbReference type="Proteomes" id="UP000048984">
    <property type="component" value="Unassembled WGS sequence"/>
</dbReference>
<dbReference type="EMBL" id="LJYW01000001">
    <property type="protein sequence ID" value="KPL54428.1"/>
    <property type="molecule type" value="Genomic_DNA"/>
</dbReference>
<sequence length="130" mass="13276">MFDTLRSRRLRLCVAALYALAMLMLGFSHRLSAIESDPAASAAAVYAYALPGGLMQSFCKGDDSASGKTAGNSVCDACRLSDAPGMVAAPAAGPMIALGGRSVTEIVVEAQRVAASICRPVSRGPPSTLA</sequence>
<keyword evidence="2" id="KW-1185">Reference proteome</keyword>
<accession>A0A0P6W5F3</accession>
<protein>
    <recommendedName>
        <fullName evidence="3">DUF2946 domain-containing protein</fullName>
    </recommendedName>
</protein>
<name>A0A0P6W5F3_9HYPH</name>
<dbReference type="RefSeq" id="WP_054360595.1">
    <property type="nucleotide sequence ID" value="NZ_JAPCYQ010000001.1"/>
</dbReference>
<comment type="caution">
    <text evidence="1">The sequence shown here is derived from an EMBL/GenBank/DDBJ whole genome shotgun (WGS) entry which is preliminary data.</text>
</comment>